<keyword evidence="4" id="KW-0862">Zinc</keyword>
<evidence type="ECO:0000259" key="9">
    <source>
        <dbReference type="PROSITE" id="PS51039"/>
    </source>
</evidence>
<dbReference type="InterPro" id="IPR050652">
    <property type="entry name" value="AN1_A20_ZnFinger"/>
</dbReference>
<dbReference type="GO" id="GO:0008270">
    <property type="term" value="F:zinc ion binding"/>
    <property type="evidence" value="ECO:0007669"/>
    <property type="project" value="UniProtKB-KW"/>
</dbReference>
<evidence type="ECO:0000313" key="10">
    <source>
        <dbReference type="EMBL" id="KAF8666901.1"/>
    </source>
</evidence>
<dbReference type="EMBL" id="JACEFO010002305">
    <property type="protein sequence ID" value="KAF8666901.1"/>
    <property type="molecule type" value="Genomic_DNA"/>
</dbReference>
<dbReference type="SUPFAM" id="SSF57716">
    <property type="entry name" value="Glucocorticoid receptor-like (DNA-binding domain)"/>
    <property type="match status" value="1"/>
</dbReference>
<dbReference type="Pfam" id="PF01428">
    <property type="entry name" value="zf-AN1"/>
    <property type="match status" value="1"/>
</dbReference>
<dbReference type="PROSITE" id="PS51036">
    <property type="entry name" value="ZF_A20"/>
    <property type="match status" value="1"/>
</dbReference>
<dbReference type="Gene3D" id="4.10.1110.10">
    <property type="entry name" value="AN1-like Zinc finger"/>
    <property type="match status" value="1"/>
</dbReference>
<dbReference type="PROSITE" id="PS51039">
    <property type="entry name" value="ZF_AN1"/>
    <property type="match status" value="1"/>
</dbReference>
<feature type="domain" description="A20-type" evidence="8">
    <location>
        <begin position="76"/>
        <end position="110"/>
    </location>
</feature>
<dbReference type="AlphaFoldDB" id="A0A835E3E2"/>
<keyword evidence="5" id="KW-0346">Stress response</keyword>
<dbReference type="SUPFAM" id="SSF118310">
    <property type="entry name" value="AN1-like Zinc finger"/>
    <property type="match status" value="1"/>
</dbReference>
<dbReference type="InterPro" id="IPR002653">
    <property type="entry name" value="Znf_A20"/>
</dbReference>
<keyword evidence="11" id="KW-1185">Reference proteome</keyword>
<sequence>MPSNKLQRFTVMTLGMQDDWLFALRLHAYYTHNANTPPSYPILGNLSLTQKARSMSSSFQHRQHHQEDMSSGTSSASAPSPCANGCGFVGSPGTMNLCSVCFTKHIHATTSNEATEAVLTEEMPAPAATAAMTDAEMSKIEHEDWMERTRKAKENPFYNNRCAECFKKMGLAMRFQCRCGKSYCLHHRNSEAHHCSFDYQRAGIISIIRNNPLVEADKLQNRI</sequence>
<comment type="function">
    <text evidence="1">May be involved in environmental stress response.</text>
</comment>
<keyword evidence="2" id="KW-0479">Metal-binding</keyword>
<evidence type="ECO:0000256" key="7">
    <source>
        <dbReference type="SAM" id="MobiDB-lite"/>
    </source>
</evidence>
<evidence type="ECO:0000256" key="6">
    <source>
        <dbReference type="PROSITE-ProRule" id="PRU00449"/>
    </source>
</evidence>
<dbReference type="Pfam" id="PF01754">
    <property type="entry name" value="zf-A20"/>
    <property type="match status" value="1"/>
</dbReference>
<accession>A0A835E3E2</accession>
<evidence type="ECO:0000256" key="2">
    <source>
        <dbReference type="ARBA" id="ARBA00022723"/>
    </source>
</evidence>
<keyword evidence="3 6" id="KW-0863">Zinc-finger</keyword>
<gene>
    <name evidence="10" type="ORF">HU200_053429</name>
</gene>
<reference evidence="10" key="1">
    <citation type="submission" date="2020-07" db="EMBL/GenBank/DDBJ databases">
        <title>Genome sequence and genetic diversity analysis of an under-domesticated orphan crop, white fonio (Digitaria exilis).</title>
        <authorList>
            <person name="Bennetzen J.L."/>
            <person name="Chen S."/>
            <person name="Ma X."/>
            <person name="Wang X."/>
            <person name="Yssel A.E.J."/>
            <person name="Chaluvadi S.R."/>
            <person name="Johnson M."/>
            <person name="Gangashetty P."/>
            <person name="Hamidou F."/>
            <person name="Sanogo M.D."/>
            <person name="Zwaenepoel A."/>
            <person name="Wallace J."/>
            <person name="Van De Peer Y."/>
            <person name="Van Deynze A."/>
        </authorList>
    </citation>
    <scope>NUCLEOTIDE SEQUENCE</scope>
    <source>
        <tissue evidence="10">Leaves</tissue>
    </source>
</reference>
<dbReference type="PANTHER" id="PTHR10634">
    <property type="entry name" value="AN1-TYPE ZINC FINGER PROTEIN"/>
    <property type="match status" value="1"/>
</dbReference>
<evidence type="ECO:0000259" key="8">
    <source>
        <dbReference type="PROSITE" id="PS51036"/>
    </source>
</evidence>
<name>A0A835E3E2_9POAL</name>
<proteinExistence type="predicted"/>
<feature type="domain" description="AN1-type" evidence="9">
    <location>
        <begin position="156"/>
        <end position="203"/>
    </location>
</feature>
<dbReference type="OrthoDB" id="683676at2759"/>
<dbReference type="Gene3D" id="1.20.5.4770">
    <property type="match status" value="1"/>
</dbReference>
<dbReference type="InterPro" id="IPR000058">
    <property type="entry name" value="Znf_AN1"/>
</dbReference>
<dbReference type="GO" id="GO:0003677">
    <property type="term" value="F:DNA binding"/>
    <property type="evidence" value="ECO:0007669"/>
    <property type="project" value="InterPro"/>
</dbReference>
<dbReference type="InterPro" id="IPR035896">
    <property type="entry name" value="AN1-like_Znf"/>
</dbReference>
<dbReference type="SMART" id="SM00259">
    <property type="entry name" value="ZnF_A20"/>
    <property type="match status" value="1"/>
</dbReference>
<evidence type="ECO:0000256" key="1">
    <source>
        <dbReference type="ARBA" id="ARBA00003732"/>
    </source>
</evidence>
<evidence type="ECO:0000256" key="4">
    <source>
        <dbReference type="ARBA" id="ARBA00022833"/>
    </source>
</evidence>
<dbReference type="SMART" id="SM00154">
    <property type="entry name" value="ZnF_AN1"/>
    <property type="match status" value="1"/>
</dbReference>
<dbReference type="Proteomes" id="UP000636709">
    <property type="component" value="Unassembled WGS sequence"/>
</dbReference>
<evidence type="ECO:0000256" key="3">
    <source>
        <dbReference type="ARBA" id="ARBA00022771"/>
    </source>
</evidence>
<organism evidence="10 11">
    <name type="scientific">Digitaria exilis</name>
    <dbReference type="NCBI Taxonomy" id="1010633"/>
    <lineage>
        <taxon>Eukaryota</taxon>
        <taxon>Viridiplantae</taxon>
        <taxon>Streptophyta</taxon>
        <taxon>Embryophyta</taxon>
        <taxon>Tracheophyta</taxon>
        <taxon>Spermatophyta</taxon>
        <taxon>Magnoliopsida</taxon>
        <taxon>Liliopsida</taxon>
        <taxon>Poales</taxon>
        <taxon>Poaceae</taxon>
        <taxon>PACMAD clade</taxon>
        <taxon>Panicoideae</taxon>
        <taxon>Panicodae</taxon>
        <taxon>Paniceae</taxon>
        <taxon>Anthephorinae</taxon>
        <taxon>Digitaria</taxon>
    </lineage>
</organism>
<comment type="caution">
    <text evidence="10">The sequence shown here is derived from an EMBL/GenBank/DDBJ whole genome shotgun (WGS) entry which is preliminary data.</text>
</comment>
<feature type="region of interest" description="Disordered" evidence="7">
    <location>
        <begin position="53"/>
        <end position="76"/>
    </location>
</feature>
<protein>
    <submittedName>
        <fullName evidence="10">Uncharacterized protein</fullName>
    </submittedName>
</protein>
<evidence type="ECO:0000313" key="11">
    <source>
        <dbReference type="Proteomes" id="UP000636709"/>
    </source>
</evidence>
<evidence type="ECO:0000256" key="5">
    <source>
        <dbReference type="ARBA" id="ARBA00023016"/>
    </source>
</evidence>